<reference evidence="1 2" key="1">
    <citation type="submission" date="2015-07" db="EMBL/GenBank/DDBJ databases">
        <title>The genome of Melipona quadrifasciata.</title>
        <authorList>
            <person name="Pan H."/>
            <person name="Kapheim K."/>
        </authorList>
    </citation>
    <scope>NUCLEOTIDE SEQUENCE [LARGE SCALE GENOMIC DNA]</scope>
    <source>
        <strain evidence="1">0111107301</strain>
        <tissue evidence="1">Whole body</tissue>
    </source>
</reference>
<keyword evidence="2" id="KW-1185">Reference proteome</keyword>
<sequence length="49" mass="5800">MEGRRIVHVFLQLRCVVAFIFGEYVIEAMGGRRARDFVEGMFTSHFYEK</sequence>
<dbReference type="AlphaFoldDB" id="A0A0M9A7Q1"/>
<accession>A0A0M9A7Q1</accession>
<protein>
    <submittedName>
        <fullName evidence="1">Uncharacterized protein</fullName>
    </submittedName>
</protein>
<dbReference type="Proteomes" id="UP000053105">
    <property type="component" value="Unassembled WGS sequence"/>
</dbReference>
<name>A0A0M9A7Q1_9HYME</name>
<dbReference type="EMBL" id="KQ435719">
    <property type="protein sequence ID" value="KOX78927.1"/>
    <property type="molecule type" value="Genomic_DNA"/>
</dbReference>
<proteinExistence type="predicted"/>
<gene>
    <name evidence="1" type="ORF">WN51_08686</name>
</gene>
<organism evidence="1 2">
    <name type="scientific">Melipona quadrifasciata</name>
    <dbReference type="NCBI Taxonomy" id="166423"/>
    <lineage>
        <taxon>Eukaryota</taxon>
        <taxon>Metazoa</taxon>
        <taxon>Ecdysozoa</taxon>
        <taxon>Arthropoda</taxon>
        <taxon>Hexapoda</taxon>
        <taxon>Insecta</taxon>
        <taxon>Pterygota</taxon>
        <taxon>Neoptera</taxon>
        <taxon>Endopterygota</taxon>
        <taxon>Hymenoptera</taxon>
        <taxon>Apocrita</taxon>
        <taxon>Aculeata</taxon>
        <taxon>Apoidea</taxon>
        <taxon>Anthophila</taxon>
        <taxon>Apidae</taxon>
        <taxon>Melipona</taxon>
    </lineage>
</organism>
<evidence type="ECO:0000313" key="2">
    <source>
        <dbReference type="Proteomes" id="UP000053105"/>
    </source>
</evidence>
<evidence type="ECO:0000313" key="1">
    <source>
        <dbReference type="EMBL" id="KOX78927.1"/>
    </source>
</evidence>